<proteinExistence type="predicted"/>
<feature type="region of interest" description="Disordered" evidence="1">
    <location>
        <begin position="19"/>
        <end position="44"/>
    </location>
</feature>
<reference evidence="2" key="1">
    <citation type="submission" date="2025-08" db="UniProtKB">
        <authorList>
            <consortium name="Ensembl"/>
        </authorList>
    </citation>
    <scope>IDENTIFICATION</scope>
</reference>
<dbReference type="Ensembl" id="ENSEBUT00000000597.1">
    <property type="protein sequence ID" value="ENSEBUP00000000304.1"/>
    <property type="gene ID" value="ENSEBUG00000000504.1"/>
</dbReference>
<evidence type="ECO:0000313" key="3">
    <source>
        <dbReference type="Proteomes" id="UP000694388"/>
    </source>
</evidence>
<organism evidence="2 3">
    <name type="scientific">Eptatretus burgeri</name>
    <name type="common">Inshore hagfish</name>
    <dbReference type="NCBI Taxonomy" id="7764"/>
    <lineage>
        <taxon>Eukaryota</taxon>
        <taxon>Metazoa</taxon>
        <taxon>Chordata</taxon>
        <taxon>Craniata</taxon>
        <taxon>Vertebrata</taxon>
        <taxon>Cyclostomata</taxon>
        <taxon>Myxini</taxon>
        <taxon>Myxiniformes</taxon>
        <taxon>Myxinidae</taxon>
        <taxon>Eptatretinae</taxon>
        <taxon>Eptatretus</taxon>
    </lineage>
</organism>
<evidence type="ECO:0000313" key="2">
    <source>
        <dbReference type="Ensembl" id="ENSEBUP00000000304.1"/>
    </source>
</evidence>
<protein>
    <submittedName>
        <fullName evidence="2">Uncharacterized protein</fullName>
    </submittedName>
</protein>
<name>A0A8C4MZU1_EPTBU</name>
<reference evidence="2" key="2">
    <citation type="submission" date="2025-09" db="UniProtKB">
        <authorList>
            <consortium name="Ensembl"/>
        </authorList>
    </citation>
    <scope>IDENTIFICATION</scope>
</reference>
<feature type="region of interest" description="Disordered" evidence="1">
    <location>
        <begin position="56"/>
        <end position="104"/>
    </location>
</feature>
<keyword evidence="3" id="KW-1185">Reference proteome</keyword>
<evidence type="ECO:0000256" key="1">
    <source>
        <dbReference type="SAM" id="MobiDB-lite"/>
    </source>
</evidence>
<accession>A0A8C4MZU1</accession>
<sequence>MRHHCQACANANGCHTSLKRPKLSLGDESPEGAFYNRSPPAPTWQTHLEAGIPSPREAMGCEKGGFGSSPSPPPTSPCLARFSPHHHRPVISSPRGMPPPHMAFSGAPVIQQTYLPAHTALRYHSELLACSESSGAPTQAGRAGQFGGKMTSLFPSAMLPGAPMTRPLPLPLATDIKPLLSPVNETAPAPPTPPIMGLKPALYHATSEGPADGYPNY</sequence>
<dbReference type="Proteomes" id="UP000694388">
    <property type="component" value="Unplaced"/>
</dbReference>
<dbReference type="AlphaFoldDB" id="A0A8C4MZU1"/>